<feature type="compositionally biased region" description="Basic and acidic residues" evidence="5">
    <location>
        <begin position="636"/>
        <end position="653"/>
    </location>
</feature>
<feature type="compositionally biased region" description="Low complexity" evidence="5">
    <location>
        <begin position="9"/>
        <end position="21"/>
    </location>
</feature>
<dbReference type="SMART" id="SM00249">
    <property type="entry name" value="PHD"/>
    <property type="match status" value="1"/>
</dbReference>
<gene>
    <name evidence="10" type="primary">LOC105038965</name>
</gene>
<dbReference type="Gene3D" id="2.30.30.490">
    <property type="match status" value="1"/>
</dbReference>
<evidence type="ECO:0000256" key="1">
    <source>
        <dbReference type="ARBA" id="ARBA00022723"/>
    </source>
</evidence>
<feature type="transmembrane region" description="Helical" evidence="6">
    <location>
        <begin position="751"/>
        <end position="774"/>
    </location>
</feature>
<accession>A0A8N4IBZ1</accession>
<keyword evidence="9" id="KW-1185">Reference proteome</keyword>
<dbReference type="AlphaFoldDB" id="A0A8N4IBZ1"/>
<dbReference type="InterPro" id="IPR013083">
    <property type="entry name" value="Znf_RING/FYVE/PHD"/>
</dbReference>
<protein>
    <submittedName>
        <fullName evidence="10">Uncharacterized protein LOC105038965 isoform X1</fullName>
    </submittedName>
</protein>
<keyword evidence="6" id="KW-0472">Membrane</keyword>
<dbReference type="InterPro" id="IPR011011">
    <property type="entry name" value="Znf_FYVE_PHD"/>
</dbReference>
<evidence type="ECO:0000256" key="2">
    <source>
        <dbReference type="ARBA" id="ARBA00022771"/>
    </source>
</evidence>
<dbReference type="Pfam" id="PF25073">
    <property type="entry name" value="DUF7797"/>
    <property type="match status" value="1"/>
</dbReference>
<dbReference type="Pfam" id="PF01426">
    <property type="entry name" value="BAH"/>
    <property type="match status" value="1"/>
</dbReference>
<dbReference type="RefSeq" id="XP_029118530.1">
    <property type="nucleotide sequence ID" value="XM_029262697.1"/>
</dbReference>
<evidence type="ECO:0000313" key="9">
    <source>
        <dbReference type="Proteomes" id="UP000504607"/>
    </source>
</evidence>
<dbReference type="SUPFAM" id="SSF57903">
    <property type="entry name" value="FYVE/PHD zinc finger"/>
    <property type="match status" value="1"/>
</dbReference>
<evidence type="ECO:0000256" key="4">
    <source>
        <dbReference type="PROSITE-ProRule" id="PRU00146"/>
    </source>
</evidence>
<keyword evidence="3" id="KW-0862">Zinc</keyword>
<feature type="compositionally biased region" description="Polar residues" evidence="5">
    <location>
        <begin position="565"/>
        <end position="580"/>
    </location>
</feature>
<proteinExistence type="predicted"/>
<dbReference type="PROSITE" id="PS50016">
    <property type="entry name" value="ZF_PHD_2"/>
    <property type="match status" value="1"/>
</dbReference>
<dbReference type="GO" id="GO:0008270">
    <property type="term" value="F:zinc ion binding"/>
    <property type="evidence" value="ECO:0007669"/>
    <property type="project" value="UniProtKB-KW"/>
</dbReference>
<dbReference type="InterPro" id="IPR019786">
    <property type="entry name" value="Zinc_finger_PHD-type_CS"/>
</dbReference>
<feature type="region of interest" description="Disordered" evidence="5">
    <location>
        <begin position="458"/>
        <end position="477"/>
    </location>
</feature>
<keyword evidence="6" id="KW-0812">Transmembrane</keyword>
<dbReference type="OrthoDB" id="787137at2759"/>
<evidence type="ECO:0000256" key="3">
    <source>
        <dbReference type="ARBA" id="ARBA00022833"/>
    </source>
</evidence>
<evidence type="ECO:0000256" key="5">
    <source>
        <dbReference type="SAM" id="MobiDB-lite"/>
    </source>
</evidence>
<dbReference type="InterPro" id="IPR056699">
    <property type="entry name" value="DUF7797"/>
</dbReference>
<organism evidence="9 10">
    <name type="scientific">Elaeis guineensis var. tenera</name>
    <name type="common">Oil palm</name>
    <dbReference type="NCBI Taxonomy" id="51953"/>
    <lineage>
        <taxon>Eukaryota</taxon>
        <taxon>Viridiplantae</taxon>
        <taxon>Streptophyta</taxon>
        <taxon>Embryophyta</taxon>
        <taxon>Tracheophyta</taxon>
        <taxon>Spermatophyta</taxon>
        <taxon>Magnoliopsida</taxon>
        <taxon>Liliopsida</taxon>
        <taxon>Arecaceae</taxon>
        <taxon>Arecoideae</taxon>
        <taxon>Cocoseae</taxon>
        <taxon>Elaeidinae</taxon>
        <taxon>Elaeis</taxon>
    </lineage>
</organism>
<reference evidence="10" key="1">
    <citation type="submission" date="2025-08" db="UniProtKB">
        <authorList>
            <consortium name="RefSeq"/>
        </authorList>
    </citation>
    <scope>IDENTIFICATION</scope>
</reference>
<dbReference type="PANTHER" id="PTHR47527">
    <property type="entry name" value="RING/FYVE/PHD ZINC FINGER SUPERFAMILY PROTEIN"/>
    <property type="match status" value="1"/>
</dbReference>
<feature type="region of interest" description="Disordered" evidence="5">
    <location>
        <begin position="482"/>
        <end position="580"/>
    </location>
</feature>
<dbReference type="GO" id="GO:0003682">
    <property type="term" value="F:chromatin binding"/>
    <property type="evidence" value="ECO:0007669"/>
    <property type="project" value="InterPro"/>
</dbReference>
<evidence type="ECO:0000256" key="6">
    <source>
        <dbReference type="SAM" id="Phobius"/>
    </source>
</evidence>
<feature type="region of interest" description="Disordered" evidence="5">
    <location>
        <begin position="1"/>
        <end position="32"/>
    </location>
</feature>
<sequence>MGDEGRTEAAAPHASQASAPATKKRARDGADTRDLKRVAEILMVLAGMGEMRGRREPTAAEKALVAEARETLVGMCEHVKPKDLFSREAVRVVVDDLGLNRSKDHMMGCRPPKMSIAEKVLLTKRKMEESKVVATHSAVYSSHHLPASFGANVESHGTLFHGASRFVSEKPIAVALPAGGYQSTPPVSHVPTLASAISYSKQLQINETHAVVTPIKSTSNPHQRDSLSLTLPHAEPGRLRLDAPLDGPTYQTQLQATSAECMPHKTPTSSMQLTSVAVTKVGQAHKLPDHASVKSEGIHEGNAIQNSQAIRNQEIRSSAIQVGQGNLRTAHQPPPGQAFVNAPPPFTNHDDIAKNVQRILLQKVSDHPSWTPPSTEYMNKPLNCQACKITISDLESLLVCDACEKGTHLKCLQSYGNKGIPKAEWHCPKCLVSSNGKPLAPKYGKVTRAVGPSKVASNAGVTQASSEKKTVNTDSKVNQQKAIANGNSGVADLARPSNMGGSHAESASGSKMNIAEVQSKSPAAGTEREDGMSKGASTNPSRENAEVVCIISGTQNESNDRHNDNSGSSSCDMKATSESMLQPKSVLENSCSEHPYAIVVDNTNQSQLSGDLQVGDGVKLPSDVEASATQQQEISKPGDNELKGPFIKRETSENRAINKTRLDDGDSSQATSNGTPYYGDEARDHGRPSLLDLHTVDWVGDVLQVVDEKMYYQSCCVNGILYKLQDHVLIDFNCQKFVPSKLQASLCLDHYMVFHLYANTVTCLFPILYFISLWEDNKSGSKWATVDLYYFPSDLAETVSQPSTTENSEVYASNNKKTIMAGSIHGPCEVLAIDKFREESDRRLQLGDSKSSLHPVFVCKWMYDELKGSFQAVTS</sequence>
<name>A0A8N4IBZ1_ELAGV</name>
<dbReference type="CDD" id="cd04370">
    <property type="entry name" value="BAH"/>
    <property type="match status" value="1"/>
</dbReference>
<dbReference type="Proteomes" id="UP000504607">
    <property type="component" value="Chromosome 2"/>
</dbReference>
<dbReference type="CDD" id="cd15489">
    <property type="entry name" value="PHD_SF"/>
    <property type="match status" value="1"/>
</dbReference>
<evidence type="ECO:0000313" key="10">
    <source>
        <dbReference type="RefSeq" id="XP_029118530.1"/>
    </source>
</evidence>
<dbReference type="InterPro" id="IPR001965">
    <property type="entry name" value="Znf_PHD"/>
</dbReference>
<dbReference type="PROSITE" id="PS01359">
    <property type="entry name" value="ZF_PHD_1"/>
    <property type="match status" value="1"/>
</dbReference>
<dbReference type="InterPro" id="IPR043151">
    <property type="entry name" value="BAH_sf"/>
</dbReference>
<keyword evidence="1" id="KW-0479">Metal-binding</keyword>
<evidence type="ECO:0000259" key="8">
    <source>
        <dbReference type="PROSITE" id="PS51038"/>
    </source>
</evidence>
<keyword evidence="2 4" id="KW-0863">Zinc-finger</keyword>
<keyword evidence="6" id="KW-1133">Transmembrane helix</keyword>
<feature type="domain" description="PHD-type" evidence="7">
    <location>
        <begin position="381"/>
        <end position="433"/>
    </location>
</feature>
<dbReference type="Gene3D" id="3.30.40.10">
    <property type="entry name" value="Zinc/RING finger domain, C3HC4 (zinc finger)"/>
    <property type="match status" value="1"/>
</dbReference>
<dbReference type="PANTHER" id="PTHR47527:SF3">
    <property type="entry name" value="RING_FYVE_PHD ZINC FINGER SUPERFAMILY PROTEIN"/>
    <property type="match status" value="1"/>
</dbReference>
<feature type="compositionally biased region" description="Polar residues" evidence="5">
    <location>
        <begin position="505"/>
        <end position="521"/>
    </location>
</feature>
<dbReference type="Pfam" id="PF00628">
    <property type="entry name" value="PHD"/>
    <property type="match status" value="1"/>
</dbReference>
<dbReference type="PROSITE" id="PS51038">
    <property type="entry name" value="BAH"/>
    <property type="match status" value="1"/>
</dbReference>
<dbReference type="InterPro" id="IPR019787">
    <property type="entry name" value="Znf_PHD-finger"/>
</dbReference>
<dbReference type="InterPro" id="IPR001025">
    <property type="entry name" value="BAH_dom"/>
</dbReference>
<feature type="domain" description="BAH" evidence="8">
    <location>
        <begin position="744"/>
        <end position="874"/>
    </location>
</feature>
<feature type="region of interest" description="Disordered" evidence="5">
    <location>
        <begin position="624"/>
        <end position="681"/>
    </location>
</feature>
<evidence type="ECO:0000259" key="7">
    <source>
        <dbReference type="PROSITE" id="PS50016"/>
    </source>
</evidence>